<dbReference type="InterPro" id="IPR057326">
    <property type="entry name" value="KR_dom"/>
</dbReference>
<name>A0ABS7HZV6_9MICO</name>
<dbReference type="PRINTS" id="PR00080">
    <property type="entry name" value="SDRFAMILY"/>
</dbReference>
<dbReference type="SMART" id="SM00822">
    <property type="entry name" value="PKS_KR"/>
    <property type="match status" value="1"/>
</dbReference>
<gene>
    <name evidence="8" type="ORF">JNB61_11445</name>
</gene>
<keyword evidence="3" id="KW-0520">NAD</keyword>
<evidence type="ECO:0000256" key="3">
    <source>
        <dbReference type="ARBA" id="ARBA00023027"/>
    </source>
</evidence>
<dbReference type="Proteomes" id="UP000777440">
    <property type="component" value="Unassembled WGS sequence"/>
</dbReference>
<dbReference type="RefSeq" id="WP_220339714.1">
    <property type="nucleotide sequence ID" value="NZ_JAEUAX010000005.1"/>
</dbReference>
<keyword evidence="4" id="KW-0443">Lipid metabolism</keyword>
<evidence type="ECO:0000256" key="1">
    <source>
        <dbReference type="ARBA" id="ARBA00006484"/>
    </source>
</evidence>
<feature type="compositionally biased region" description="Low complexity" evidence="6">
    <location>
        <begin position="237"/>
        <end position="256"/>
    </location>
</feature>
<comment type="similarity">
    <text evidence="1">Belongs to the short-chain dehydrogenases/reductases (SDR) family.</text>
</comment>
<dbReference type="Gene3D" id="3.40.50.720">
    <property type="entry name" value="NAD(P)-binding Rossmann-like Domain"/>
    <property type="match status" value="1"/>
</dbReference>
<evidence type="ECO:0000259" key="7">
    <source>
        <dbReference type="SMART" id="SM00822"/>
    </source>
</evidence>
<dbReference type="PRINTS" id="PR00081">
    <property type="entry name" value="GDHRDH"/>
</dbReference>
<dbReference type="PANTHER" id="PTHR43180">
    <property type="entry name" value="3-OXOACYL-(ACYL-CARRIER-PROTEIN) REDUCTASE (AFU_ORTHOLOGUE AFUA_6G11210)"/>
    <property type="match status" value="1"/>
</dbReference>
<dbReference type="SUPFAM" id="SSF51735">
    <property type="entry name" value="NAD(P)-binding Rossmann-fold domains"/>
    <property type="match status" value="1"/>
</dbReference>
<keyword evidence="9" id="KW-1185">Reference proteome</keyword>
<accession>A0ABS7HZV6</accession>
<dbReference type="InterPro" id="IPR036291">
    <property type="entry name" value="NAD(P)-bd_dom_sf"/>
</dbReference>
<keyword evidence="2" id="KW-0560">Oxidoreductase</keyword>
<protein>
    <submittedName>
        <fullName evidence="8">SDR family oxidoreductase</fullName>
    </submittedName>
</protein>
<organism evidence="8 9">
    <name type="scientific">Microbacterium ureisolvens</name>
    <dbReference type="NCBI Taxonomy" id="2781186"/>
    <lineage>
        <taxon>Bacteria</taxon>
        <taxon>Bacillati</taxon>
        <taxon>Actinomycetota</taxon>
        <taxon>Actinomycetes</taxon>
        <taxon>Micrococcales</taxon>
        <taxon>Microbacteriaceae</taxon>
        <taxon>Microbacterium</taxon>
    </lineage>
</organism>
<dbReference type="Pfam" id="PF13561">
    <property type="entry name" value="adh_short_C2"/>
    <property type="match status" value="1"/>
</dbReference>
<proteinExistence type="inferred from homology"/>
<dbReference type="EMBL" id="JAEUAX010000005">
    <property type="protein sequence ID" value="MBW9110389.1"/>
    <property type="molecule type" value="Genomic_DNA"/>
</dbReference>
<evidence type="ECO:0000256" key="4">
    <source>
        <dbReference type="ARBA" id="ARBA00023098"/>
    </source>
</evidence>
<reference evidence="8 9" key="1">
    <citation type="journal article" date="2021" name="MBio">
        <title>Poor Competitiveness of Bradyrhizobium in Pigeon Pea Root Colonization in Indian Soils.</title>
        <authorList>
            <person name="Chalasani D."/>
            <person name="Basu A."/>
            <person name="Pullabhotla S.V.S.R.N."/>
            <person name="Jorrin B."/>
            <person name="Neal A.L."/>
            <person name="Poole P.S."/>
            <person name="Podile A.R."/>
            <person name="Tkacz A."/>
        </authorList>
    </citation>
    <scope>NUCLEOTIDE SEQUENCE [LARGE SCALE GENOMIC DNA]</scope>
    <source>
        <strain evidence="8 9">HU12</strain>
    </source>
</reference>
<keyword evidence="5" id="KW-0753">Steroid metabolism</keyword>
<evidence type="ECO:0000313" key="9">
    <source>
        <dbReference type="Proteomes" id="UP000777440"/>
    </source>
</evidence>
<comment type="caution">
    <text evidence="8">The sequence shown here is derived from an EMBL/GenBank/DDBJ whole genome shotgun (WGS) entry which is preliminary data.</text>
</comment>
<evidence type="ECO:0000256" key="2">
    <source>
        <dbReference type="ARBA" id="ARBA00023002"/>
    </source>
</evidence>
<evidence type="ECO:0000256" key="6">
    <source>
        <dbReference type="SAM" id="MobiDB-lite"/>
    </source>
</evidence>
<sequence length="320" mass="33313">MAGRLEGKVAVITGAASGIGRATAELFVAEGARVIAADIDDEHGAELDGAHGDRLRYRHADVTSETDIAAVVDAAAEEFGRLDIMFNNAGAPGDPAPVLELTAAGFDRTLAMLARSALLGTRFAAQRFRAQDSAGSIINTASSAGLQGGRSTAGYSIGKHAVIGVTRQSAAELGPHGIRVNAIAPGIIRTPIMARSFGVPLERADEFAEFLNERHGPLQPIGRLGLPSDIAEAARCGSAATPRRSSPASCSPSTGARRPSTPGRAAAMCSTSCTPSCPRPRVDARGRSRIIIGTYRFLSRRSPQVVSVNSSKRSRPCPHL</sequence>
<evidence type="ECO:0000256" key="5">
    <source>
        <dbReference type="ARBA" id="ARBA00023221"/>
    </source>
</evidence>
<dbReference type="InterPro" id="IPR002347">
    <property type="entry name" value="SDR_fam"/>
</dbReference>
<evidence type="ECO:0000313" key="8">
    <source>
        <dbReference type="EMBL" id="MBW9110389.1"/>
    </source>
</evidence>
<feature type="domain" description="Ketoreductase" evidence="7">
    <location>
        <begin position="8"/>
        <end position="186"/>
    </location>
</feature>
<feature type="region of interest" description="Disordered" evidence="6">
    <location>
        <begin position="237"/>
        <end position="270"/>
    </location>
</feature>
<dbReference type="PANTHER" id="PTHR43180:SF28">
    <property type="entry name" value="NAD(P)-BINDING ROSSMANN-FOLD SUPERFAMILY PROTEIN"/>
    <property type="match status" value="1"/>
</dbReference>